<name>A0A0F9EP60_9ZZZZ</name>
<sequence>SRVRLVWVEAEEIGENPARHLSSVQGILVPGGFGSRGLAGKIKAIQYAREENTFSRNMFGDALCYC</sequence>
<dbReference type="EMBL" id="LAZR01024241">
    <property type="protein sequence ID" value="KKL75814.1"/>
    <property type="molecule type" value="Genomic_DNA"/>
</dbReference>
<dbReference type="AlphaFoldDB" id="A0A0F9EP60"/>
<proteinExistence type="predicted"/>
<dbReference type="Gene3D" id="3.40.50.880">
    <property type="match status" value="1"/>
</dbReference>
<feature type="non-terminal residue" evidence="2">
    <location>
        <position position="1"/>
    </location>
</feature>
<dbReference type="InterPro" id="IPR017926">
    <property type="entry name" value="GATASE"/>
</dbReference>
<protein>
    <recommendedName>
        <fullName evidence="1">Glutamine amidotransferase domain-containing protein</fullName>
    </recommendedName>
</protein>
<comment type="caution">
    <text evidence="2">The sequence shown here is derived from an EMBL/GenBank/DDBJ whole genome shotgun (WGS) entry which is preliminary data.</text>
</comment>
<dbReference type="SUPFAM" id="SSF52317">
    <property type="entry name" value="Class I glutamine amidotransferase-like"/>
    <property type="match status" value="1"/>
</dbReference>
<dbReference type="Pfam" id="PF00117">
    <property type="entry name" value="GATase"/>
    <property type="match status" value="1"/>
</dbReference>
<accession>A0A0F9EP60</accession>
<organism evidence="2">
    <name type="scientific">marine sediment metagenome</name>
    <dbReference type="NCBI Taxonomy" id="412755"/>
    <lineage>
        <taxon>unclassified sequences</taxon>
        <taxon>metagenomes</taxon>
        <taxon>ecological metagenomes</taxon>
    </lineage>
</organism>
<evidence type="ECO:0000313" key="2">
    <source>
        <dbReference type="EMBL" id="KKL75814.1"/>
    </source>
</evidence>
<evidence type="ECO:0000259" key="1">
    <source>
        <dbReference type="Pfam" id="PF00117"/>
    </source>
</evidence>
<reference evidence="2" key="1">
    <citation type="journal article" date="2015" name="Nature">
        <title>Complex archaea that bridge the gap between prokaryotes and eukaryotes.</title>
        <authorList>
            <person name="Spang A."/>
            <person name="Saw J.H."/>
            <person name="Jorgensen S.L."/>
            <person name="Zaremba-Niedzwiedzka K."/>
            <person name="Martijn J."/>
            <person name="Lind A.E."/>
            <person name="van Eijk R."/>
            <person name="Schleper C."/>
            <person name="Guy L."/>
            <person name="Ettema T.J."/>
        </authorList>
    </citation>
    <scope>NUCLEOTIDE SEQUENCE</scope>
</reference>
<dbReference type="InterPro" id="IPR029062">
    <property type="entry name" value="Class_I_gatase-like"/>
</dbReference>
<gene>
    <name evidence="2" type="ORF">LCGC14_2051090</name>
</gene>
<feature type="domain" description="Glutamine amidotransferase" evidence="1">
    <location>
        <begin position="3"/>
        <end position="52"/>
    </location>
</feature>